<dbReference type="PANTHER" id="PTHR34069">
    <property type="entry name" value="3-OXOACYL-[ACYL-CARRIER-PROTEIN] SYNTHASE 3"/>
    <property type="match status" value="1"/>
</dbReference>
<reference evidence="4 5" key="1">
    <citation type="submission" date="2017-01" db="EMBL/GenBank/DDBJ databases">
        <title>Draft sequence of Acidihalobacter ferrooxidans strain DSM 14175 (strain V8).</title>
        <authorList>
            <person name="Khaleque H.N."/>
            <person name="Ramsay J.P."/>
            <person name="Murphy R.J.T."/>
            <person name="Kaksonen A.H."/>
            <person name="Boxall N.J."/>
            <person name="Watkin E.L.J."/>
        </authorList>
    </citation>
    <scope>NUCLEOTIDE SEQUENCE [LARGE SCALE GENOMIC DNA]</scope>
    <source>
        <strain evidence="4 5">V8</strain>
    </source>
</reference>
<dbReference type="InterPro" id="IPR016039">
    <property type="entry name" value="Thiolase-like"/>
</dbReference>
<evidence type="ECO:0000256" key="2">
    <source>
        <dbReference type="ARBA" id="ARBA00023315"/>
    </source>
</evidence>
<dbReference type="SUPFAM" id="SSF53901">
    <property type="entry name" value="Thiolase-like"/>
    <property type="match status" value="2"/>
</dbReference>
<name>A0A1P8UE15_9GAMM</name>
<dbReference type="GO" id="GO:0016746">
    <property type="term" value="F:acyltransferase activity"/>
    <property type="evidence" value="ECO:0007669"/>
    <property type="project" value="UniProtKB-KW"/>
</dbReference>
<accession>A0A1P8UE15</accession>
<protein>
    <recommendedName>
        <fullName evidence="3">Beta-ketoacyl-[acyl-carrier-protein] synthase III C-terminal domain-containing protein</fullName>
    </recommendedName>
</protein>
<dbReference type="InterPro" id="IPR013747">
    <property type="entry name" value="ACP_syn_III_C"/>
</dbReference>
<evidence type="ECO:0000313" key="5">
    <source>
        <dbReference type="Proteomes" id="UP000243807"/>
    </source>
</evidence>
<dbReference type="Proteomes" id="UP000243807">
    <property type="component" value="Chromosome"/>
</dbReference>
<dbReference type="CDD" id="cd00827">
    <property type="entry name" value="init_cond_enzymes"/>
    <property type="match status" value="1"/>
</dbReference>
<evidence type="ECO:0000256" key="1">
    <source>
        <dbReference type="ARBA" id="ARBA00022679"/>
    </source>
</evidence>
<dbReference type="OrthoDB" id="2514738at2"/>
<dbReference type="Gene3D" id="3.40.47.10">
    <property type="match status" value="2"/>
</dbReference>
<sequence>MTHPVYINRIAAFLPGEPVDNEHMEQVLGQVGERPSRARRLVLRRNGIRQRYYVLDPQTGVPRWTNAELTAEAVRGLTGTEVDLADIEVLACGTTMADQLAPGHGVMVHGELGNPGCEVVSLAGICAAGVAALKYAWMSVLSGQHGNAVATGSENASTLMAARNFATENAARVAALEEHPEIAFEKDFLRWMLSDGAGAMLLQDRPNATGLSLRIDWIDIHSYADRLPVCMYAGGDKDADGRFVPWRHYSSLEAALAQSAFALKQDVRLLNDQVVEVSAGHGLRDTLTRHPLSATEIDWFLPHYSSQFFRQPLYDKLAECGLEIPFERWFTNLPEVGNVGSASPYLMLEALFNGAGRLRAGQRVLCYVPESGRFSSAFMHFTVVEA</sequence>
<keyword evidence="5" id="KW-1185">Reference proteome</keyword>
<dbReference type="AlphaFoldDB" id="A0A1P8UE15"/>
<dbReference type="GO" id="GO:0044550">
    <property type="term" value="P:secondary metabolite biosynthetic process"/>
    <property type="evidence" value="ECO:0007669"/>
    <property type="project" value="TreeGrafter"/>
</dbReference>
<dbReference type="RefSeq" id="WP_076835413.1">
    <property type="nucleotide sequence ID" value="NZ_CP019434.1"/>
</dbReference>
<dbReference type="EMBL" id="CP019434">
    <property type="protein sequence ID" value="APZ42046.1"/>
    <property type="molecule type" value="Genomic_DNA"/>
</dbReference>
<evidence type="ECO:0000313" key="4">
    <source>
        <dbReference type="EMBL" id="APZ42046.1"/>
    </source>
</evidence>
<keyword evidence="2" id="KW-0012">Acyltransferase</keyword>
<feature type="domain" description="Beta-ketoacyl-[acyl-carrier-protein] synthase III C-terminal" evidence="3">
    <location>
        <begin position="288"/>
        <end position="366"/>
    </location>
</feature>
<dbReference type="NCBIfam" id="NF005293">
    <property type="entry name" value="PRK06816.1"/>
    <property type="match status" value="1"/>
</dbReference>
<dbReference type="KEGG" id="afy:BW247_02160"/>
<evidence type="ECO:0000259" key="3">
    <source>
        <dbReference type="Pfam" id="PF08541"/>
    </source>
</evidence>
<dbReference type="PANTHER" id="PTHR34069:SF3">
    <property type="entry name" value="ACYL-COA:ACYL-COA ALKYLTRANSFERASE"/>
    <property type="match status" value="1"/>
</dbReference>
<proteinExistence type="predicted"/>
<keyword evidence="1" id="KW-0808">Transferase</keyword>
<dbReference type="Pfam" id="PF08541">
    <property type="entry name" value="ACP_syn_III_C"/>
    <property type="match status" value="1"/>
</dbReference>
<gene>
    <name evidence="4" type="ORF">BW247_02160</name>
</gene>
<dbReference type="STRING" id="1765967.BW247_02160"/>
<organism evidence="4 5">
    <name type="scientific">Acidihalobacter ferrooxydans</name>
    <dbReference type="NCBI Taxonomy" id="1765967"/>
    <lineage>
        <taxon>Bacteria</taxon>
        <taxon>Pseudomonadati</taxon>
        <taxon>Pseudomonadota</taxon>
        <taxon>Gammaproteobacteria</taxon>
        <taxon>Chromatiales</taxon>
        <taxon>Ectothiorhodospiraceae</taxon>
        <taxon>Acidihalobacter</taxon>
    </lineage>
</organism>